<dbReference type="Pfam" id="PF08808">
    <property type="entry name" value="RES"/>
    <property type="match status" value="1"/>
</dbReference>
<dbReference type="EMBL" id="JAHCLR010000008">
    <property type="protein sequence ID" value="MBS9533291.1"/>
    <property type="molecule type" value="Genomic_DNA"/>
</dbReference>
<accession>A0ABS5RG77</accession>
<evidence type="ECO:0000313" key="3">
    <source>
        <dbReference type="Proteomes" id="UP001519535"/>
    </source>
</evidence>
<keyword evidence="3" id="KW-1185">Reference proteome</keyword>
<name>A0ABS5RG77_9MYCO</name>
<dbReference type="Proteomes" id="UP001519535">
    <property type="component" value="Unassembled WGS sequence"/>
</dbReference>
<comment type="caution">
    <text evidence="2">The sequence shown here is derived from an EMBL/GenBank/DDBJ whole genome shotgun (WGS) entry which is preliminary data.</text>
</comment>
<gene>
    <name evidence="2" type="ORF">KIH27_06770</name>
</gene>
<proteinExistence type="predicted"/>
<dbReference type="InterPro" id="IPR014914">
    <property type="entry name" value="RES_dom"/>
</dbReference>
<reference evidence="2 3" key="1">
    <citation type="submission" date="2021-05" db="EMBL/GenBank/DDBJ databases">
        <title>Mycobacterium acidophilum sp. nov., an extremely acid-tolerant member of the genus Mycobacterium.</title>
        <authorList>
            <person name="Xia J."/>
        </authorList>
    </citation>
    <scope>NUCLEOTIDE SEQUENCE [LARGE SCALE GENOMIC DNA]</scope>
    <source>
        <strain evidence="2 3">M1</strain>
    </source>
</reference>
<evidence type="ECO:0000259" key="1">
    <source>
        <dbReference type="SMART" id="SM00953"/>
    </source>
</evidence>
<sequence>MSYTAFRHAAYDSPWWSFPSGRSGRFHRAGVDIVQYLALHPLGPAAEMLRHNVGPHGDPDEVVLNLWVAELDLERVVRIDFADATAHGCTAADLVGDDYAPTQALAERMRATGADAMIVPSAALAGTDNLIVFGIRVLHPYLWEPVTPEEVRTGHLSDAARPAAEVAAHVRWFGAPHRALQQWQADGRYDRFDDPVAGRW</sequence>
<feature type="domain" description="RES" evidence="1">
    <location>
        <begin position="15"/>
        <end position="141"/>
    </location>
</feature>
<dbReference type="SMART" id="SM00953">
    <property type="entry name" value="RES"/>
    <property type="match status" value="1"/>
</dbReference>
<organism evidence="2 3">
    <name type="scientific">Mycolicibacter acidiphilus</name>
    <dbReference type="NCBI Taxonomy" id="2835306"/>
    <lineage>
        <taxon>Bacteria</taxon>
        <taxon>Bacillati</taxon>
        <taxon>Actinomycetota</taxon>
        <taxon>Actinomycetes</taxon>
        <taxon>Mycobacteriales</taxon>
        <taxon>Mycobacteriaceae</taxon>
        <taxon>Mycolicibacter</taxon>
    </lineage>
</organism>
<evidence type="ECO:0000313" key="2">
    <source>
        <dbReference type="EMBL" id="MBS9533291.1"/>
    </source>
</evidence>
<dbReference type="RefSeq" id="WP_214092172.1">
    <property type="nucleotide sequence ID" value="NZ_JAHCLR010000008.1"/>
</dbReference>
<protein>
    <submittedName>
        <fullName evidence="2">RES family NAD+ phosphorylase</fullName>
    </submittedName>
</protein>